<organism evidence="4 5">
    <name type="scientific">Paenibacillus glucanolyticus</name>
    <dbReference type="NCBI Taxonomy" id="59843"/>
    <lineage>
        <taxon>Bacteria</taxon>
        <taxon>Bacillati</taxon>
        <taxon>Bacillota</taxon>
        <taxon>Bacilli</taxon>
        <taxon>Bacillales</taxon>
        <taxon>Paenibacillaceae</taxon>
        <taxon>Paenibacillus</taxon>
    </lineage>
</organism>
<comment type="similarity">
    <text evidence="1 2">Belongs to the pirin family.</text>
</comment>
<gene>
    <name evidence="4" type="ORF">AWU65_13605</name>
</gene>
<dbReference type="GeneID" id="97557754"/>
<dbReference type="RefSeq" id="WP_006208159.1">
    <property type="nucleotide sequence ID" value="NZ_CP147845.1"/>
</dbReference>
<dbReference type="AlphaFoldDB" id="A0A163JZ00"/>
<reference evidence="4" key="1">
    <citation type="journal article" date="2016" name="Genome Announc.">
        <title>Draft genomes of two strains of Paenibacillus glucanolyticus with capability to degrade lignocellulose.</title>
        <authorList>
            <person name="Mathews S.L."/>
            <person name="Pawlak J."/>
            <person name="Grunden A.M."/>
        </authorList>
    </citation>
    <scope>NUCLEOTIDE SEQUENCE [LARGE SCALE GENOMIC DNA]</scope>
    <source>
        <strain evidence="4">SLM1</strain>
    </source>
</reference>
<evidence type="ECO:0000256" key="1">
    <source>
        <dbReference type="ARBA" id="ARBA00008416"/>
    </source>
</evidence>
<keyword evidence="5" id="KW-1185">Reference proteome</keyword>
<evidence type="ECO:0000256" key="2">
    <source>
        <dbReference type="RuleBase" id="RU003457"/>
    </source>
</evidence>
<dbReference type="InterPro" id="IPR014710">
    <property type="entry name" value="RmlC-like_jellyroll"/>
</dbReference>
<proteinExistence type="inferred from homology"/>
<feature type="domain" description="Pirin N-terminal" evidence="3">
    <location>
        <begin position="56"/>
        <end position="118"/>
    </location>
</feature>
<dbReference type="InterPro" id="IPR011051">
    <property type="entry name" value="RmlC_Cupin_sf"/>
</dbReference>
<dbReference type="PANTHER" id="PTHR13903:SF8">
    <property type="entry name" value="PIRIN"/>
    <property type="match status" value="1"/>
</dbReference>
<dbReference type="Gene3D" id="2.60.120.10">
    <property type="entry name" value="Jelly Rolls"/>
    <property type="match status" value="1"/>
</dbReference>
<dbReference type="InterPro" id="IPR012093">
    <property type="entry name" value="Pirin"/>
</dbReference>
<evidence type="ECO:0000313" key="4">
    <source>
        <dbReference type="EMBL" id="KZS46884.1"/>
    </source>
</evidence>
<dbReference type="EMBL" id="LWMH01000001">
    <property type="protein sequence ID" value="KZS46884.1"/>
    <property type="molecule type" value="Genomic_DNA"/>
</dbReference>
<dbReference type="Proteomes" id="UP000076796">
    <property type="component" value="Unassembled WGS sequence"/>
</dbReference>
<dbReference type="PANTHER" id="PTHR13903">
    <property type="entry name" value="PIRIN-RELATED"/>
    <property type="match status" value="1"/>
</dbReference>
<dbReference type="SUPFAM" id="SSF51182">
    <property type="entry name" value="RmlC-like cupins"/>
    <property type="match status" value="1"/>
</dbReference>
<sequence length="254" mass="28073">MIGNVYPPENQSKGSLDGGRITELKPIGFSGEGSAVTRVGPLFYWSWFRSPVEGYIAPHPHQGFEIVTYMMQGKGVHKDSQGMHSELGPGGLQLMRAGSGLTHEERLTGPDAEGLQLWFEPYLRDSLKQNPACRQYRPDSFPVTRIQGGLVKTMIGGSAPTDLSVDVRMLDIQILAGHEAQYELKSGRRAAALAVRGAGSFSSEEEKLLFEHRDFMVMDTKQGETINLKAQENVRVILIDVPENPGYPLYSKRP</sequence>
<accession>A0A163JZ00</accession>
<evidence type="ECO:0000313" key="5">
    <source>
        <dbReference type="Proteomes" id="UP000076796"/>
    </source>
</evidence>
<evidence type="ECO:0000259" key="3">
    <source>
        <dbReference type="Pfam" id="PF02678"/>
    </source>
</evidence>
<dbReference type="OrthoDB" id="321327at2"/>
<dbReference type="InterPro" id="IPR003829">
    <property type="entry name" value="Pirin_N_dom"/>
</dbReference>
<dbReference type="Pfam" id="PF02678">
    <property type="entry name" value="Pirin"/>
    <property type="match status" value="1"/>
</dbReference>
<dbReference type="STRING" id="59843.A3958_13185"/>
<comment type="caution">
    <text evidence="4">The sequence shown here is derived from an EMBL/GenBank/DDBJ whole genome shotgun (WGS) entry which is preliminary data.</text>
</comment>
<protein>
    <submittedName>
        <fullName evidence="4">Pirin</fullName>
    </submittedName>
</protein>
<name>A0A163JZ00_9BACL</name>